<comment type="caution">
    <text evidence="1">The sequence shown here is derived from an EMBL/GenBank/DDBJ whole genome shotgun (WGS) entry which is preliminary data.</text>
</comment>
<dbReference type="EMBL" id="BRYA01000644">
    <property type="protein sequence ID" value="GMI27396.1"/>
    <property type="molecule type" value="Genomic_DNA"/>
</dbReference>
<dbReference type="AlphaFoldDB" id="A0A9W7G0I7"/>
<keyword evidence="2" id="KW-1185">Reference proteome</keyword>
<accession>A0A9W7G0I7</accession>
<dbReference type="OrthoDB" id="2110130at2759"/>
<gene>
    <name evidence="1" type="ORF">TrCOL_g3590</name>
</gene>
<sequence length="102" mass="11513">MLPPSSSSSLSPPPPLKEEVEATEMSALEAVMSVDEERARLEKDAEELNDLVGAIPEDEPEADLKQEKIMDLLNMVCCTKGLTRWTLRPRSILKFLLLWFLE</sequence>
<reference evidence="2" key="1">
    <citation type="journal article" date="2023" name="Commun. Biol.">
        <title>Genome analysis of Parmales, the sister group of diatoms, reveals the evolutionary specialization of diatoms from phago-mixotrophs to photoautotrophs.</title>
        <authorList>
            <person name="Ban H."/>
            <person name="Sato S."/>
            <person name="Yoshikawa S."/>
            <person name="Yamada K."/>
            <person name="Nakamura Y."/>
            <person name="Ichinomiya M."/>
            <person name="Sato N."/>
            <person name="Blanc-Mathieu R."/>
            <person name="Endo H."/>
            <person name="Kuwata A."/>
            <person name="Ogata H."/>
        </authorList>
    </citation>
    <scope>NUCLEOTIDE SEQUENCE [LARGE SCALE GENOMIC DNA]</scope>
</reference>
<organism evidence="1 2">
    <name type="scientific">Triparma columacea</name>
    <dbReference type="NCBI Taxonomy" id="722753"/>
    <lineage>
        <taxon>Eukaryota</taxon>
        <taxon>Sar</taxon>
        <taxon>Stramenopiles</taxon>
        <taxon>Ochrophyta</taxon>
        <taxon>Bolidophyceae</taxon>
        <taxon>Parmales</taxon>
        <taxon>Triparmaceae</taxon>
        <taxon>Triparma</taxon>
    </lineage>
</organism>
<evidence type="ECO:0000313" key="1">
    <source>
        <dbReference type="EMBL" id="GMI27396.1"/>
    </source>
</evidence>
<dbReference type="Proteomes" id="UP001165065">
    <property type="component" value="Unassembled WGS sequence"/>
</dbReference>
<name>A0A9W7G0I7_9STRA</name>
<evidence type="ECO:0000313" key="2">
    <source>
        <dbReference type="Proteomes" id="UP001165065"/>
    </source>
</evidence>
<protein>
    <submittedName>
        <fullName evidence="1">Uncharacterized protein</fullName>
    </submittedName>
</protein>
<proteinExistence type="predicted"/>